<dbReference type="InterPro" id="IPR000962">
    <property type="entry name" value="Znf_DskA_TraR"/>
</dbReference>
<dbReference type="InterPro" id="IPR037187">
    <property type="entry name" value="DnaK_N"/>
</dbReference>
<evidence type="ECO:0000313" key="8">
    <source>
        <dbReference type="Proteomes" id="UP000281498"/>
    </source>
</evidence>
<protein>
    <recommendedName>
        <fullName evidence="6">Zinc finger DksA/TraR C4-type domain-containing protein</fullName>
    </recommendedName>
</protein>
<dbReference type="GO" id="GO:0008270">
    <property type="term" value="F:zinc ion binding"/>
    <property type="evidence" value="ECO:0007669"/>
    <property type="project" value="UniProtKB-KW"/>
</dbReference>
<dbReference type="RefSeq" id="WP_110935432.1">
    <property type="nucleotide sequence ID" value="NZ_KZ614146.1"/>
</dbReference>
<feature type="coiled-coil region" evidence="5">
    <location>
        <begin position="1"/>
        <end position="28"/>
    </location>
</feature>
<gene>
    <name evidence="7" type="ORF">CR203_08560</name>
</gene>
<reference evidence="7 8" key="1">
    <citation type="submission" date="2017-10" db="EMBL/GenBank/DDBJ databases">
        <title>Bacillus sp. nov., a halophilic bacterium isolated from a Keqin Lake.</title>
        <authorList>
            <person name="Wang H."/>
        </authorList>
    </citation>
    <scope>NUCLEOTIDE SEQUENCE [LARGE SCALE GENOMIC DNA]</scope>
    <source>
        <strain evidence="7 8">KCTC 13187</strain>
    </source>
</reference>
<dbReference type="PROSITE" id="PS51128">
    <property type="entry name" value="ZF_DKSA_2"/>
    <property type="match status" value="1"/>
</dbReference>
<sequence>MEKYSHLKSELEKEQTNLNKRLKEFDDLGLAHGFASSVSSGELSQYDNHPADSGTALYEREKDIALHEHIVLQLKDIKRSLDKFDNGTYGICETTGELIPVERLEANPTARTKVEFVESNMNNSRPVEEEVLEGFEKYNFDDADDETQFDAEDSWQSVARFNELPMVFEDSSLVDNEELIGGVEEIEAFLSTGINGYEGDDSVQFHRNVHYDHYLNE</sequence>
<dbReference type="AlphaFoldDB" id="A0A3A9KI76"/>
<dbReference type="Pfam" id="PF01258">
    <property type="entry name" value="zf-dskA_traR"/>
    <property type="match status" value="1"/>
</dbReference>
<dbReference type="OrthoDB" id="9811543at2"/>
<evidence type="ECO:0000256" key="5">
    <source>
        <dbReference type="SAM" id="Coils"/>
    </source>
</evidence>
<evidence type="ECO:0000256" key="3">
    <source>
        <dbReference type="ARBA" id="ARBA00022833"/>
    </source>
</evidence>
<dbReference type="InterPro" id="IPR014240">
    <property type="entry name" value="YteA"/>
</dbReference>
<evidence type="ECO:0000259" key="6">
    <source>
        <dbReference type="Pfam" id="PF01258"/>
    </source>
</evidence>
<evidence type="ECO:0000256" key="4">
    <source>
        <dbReference type="PROSITE-ProRule" id="PRU00510"/>
    </source>
</evidence>
<dbReference type="Proteomes" id="UP000281498">
    <property type="component" value="Unassembled WGS sequence"/>
</dbReference>
<feature type="zinc finger region" description="dksA C4-type" evidence="4">
    <location>
        <begin position="92"/>
        <end position="116"/>
    </location>
</feature>
<dbReference type="EMBL" id="PDOE01000003">
    <property type="protein sequence ID" value="RKL67405.1"/>
    <property type="molecule type" value="Genomic_DNA"/>
</dbReference>
<dbReference type="PANTHER" id="PTHR33823:SF4">
    <property type="entry name" value="GENERAL STRESS PROTEIN 16O"/>
    <property type="match status" value="1"/>
</dbReference>
<keyword evidence="5" id="KW-0175">Coiled coil</keyword>
<keyword evidence="3" id="KW-0862">Zinc</keyword>
<name>A0A3A9KI76_9BACI</name>
<dbReference type="Gene3D" id="1.20.120.910">
    <property type="entry name" value="DksA, coiled-coil domain"/>
    <property type="match status" value="1"/>
</dbReference>
<dbReference type="PANTHER" id="PTHR33823">
    <property type="entry name" value="RNA POLYMERASE-BINDING TRANSCRIPTION FACTOR DKSA-RELATED"/>
    <property type="match status" value="1"/>
</dbReference>
<feature type="domain" description="Zinc finger DksA/TraR C4-type" evidence="6">
    <location>
        <begin position="87"/>
        <end position="111"/>
    </location>
</feature>
<keyword evidence="1" id="KW-0479">Metal-binding</keyword>
<dbReference type="SUPFAM" id="SSF109635">
    <property type="entry name" value="DnaK suppressor protein DksA, alpha-hairpin domain"/>
    <property type="match status" value="1"/>
</dbReference>
<dbReference type="NCBIfam" id="TIGR02890">
    <property type="entry name" value="bacill_yteA"/>
    <property type="match status" value="1"/>
</dbReference>
<organism evidence="7 8">
    <name type="scientific">Salipaludibacillus neizhouensis</name>
    <dbReference type="NCBI Taxonomy" id="885475"/>
    <lineage>
        <taxon>Bacteria</taxon>
        <taxon>Bacillati</taxon>
        <taxon>Bacillota</taxon>
        <taxon>Bacilli</taxon>
        <taxon>Bacillales</taxon>
        <taxon>Bacillaceae</taxon>
    </lineage>
</organism>
<keyword evidence="8" id="KW-1185">Reference proteome</keyword>
<evidence type="ECO:0000256" key="2">
    <source>
        <dbReference type="ARBA" id="ARBA00022771"/>
    </source>
</evidence>
<evidence type="ECO:0000313" key="7">
    <source>
        <dbReference type="EMBL" id="RKL67405.1"/>
    </source>
</evidence>
<accession>A0A3A9KI76</accession>
<keyword evidence="2" id="KW-0863">Zinc-finger</keyword>
<evidence type="ECO:0000256" key="1">
    <source>
        <dbReference type="ARBA" id="ARBA00022723"/>
    </source>
</evidence>
<comment type="caution">
    <text evidence="7">The sequence shown here is derived from an EMBL/GenBank/DDBJ whole genome shotgun (WGS) entry which is preliminary data.</text>
</comment>
<proteinExistence type="predicted"/>